<proteinExistence type="predicted"/>
<name>A0ABS2TNA8_9ACTN</name>
<keyword evidence="2" id="KW-0812">Transmembrane</keyword>
<evidence type="ECO:0000313" key="3">
    <source>
        <dbReference type="EMBL" id="MBM9504814.1"/>
    </source>
</evidence>
<reference evidence="3 4" key="1">
    <citation type="submission" date="2021-01" db="EMBL/GenBank/DDBJ databases">
        <title>Streptomyces acididurans sp. nov., isolated from a peat swamp forest soil.</title>
        <authorList>
            <person name="Chantavorakit T."/>
            <person name="Duangmal K."/>
        </authorList>
    </citation>
    <scope>NUCLEOTIDE SEQUENCE [LARGE SCALE GENOMIC DNA]</scope>
    <source>
        <strain evidence="3 4">KK5PA1</strain>
    </source>
</reference>
<keyword evidence="2" id="KW-0472">Membrane</keyword>
<keyword evidence="2" id="KW-1133">Transmembrane helix</keyword>
<accession>A0ABS2TNA8</accession>
<organism evidence="3 4">
    <name type="scientific">Actinacidiphila acididurans</name>
    <dbReference type="NCBI Taxonomy" id="2784346"/>
    <lineage>
        <taxon>Bacteria</taxon>
        <taxon>Bacillati</taxon>
        <taxon>Actinomycetota</taxon>
        <taxon>Actinomycetes</taxon>
        <taxon>Kitasatosporales</taxon>
        <taxon>Streptomycetaceae</taxon>
        <taxon>Actinacidiphila</taxon>
    </lineage>
</organism>
<comment type="caution">
    <text evidence="3">The sequence shown here is derived from an EMBL/GenBank/DDBJ whole genome shotgun (WGS) entry which is preliminary data.</text>
</comment>
<feature type="region of interest" description="Disordered" evidence="1">
    <location>
        <begin position="597"/>
        <end position="622"/>
    </location>
</feature>
<feature type="transmembrane region" description="Helical" evidence="2">
    <location>
        <begin position="547"/>
        <end position="567"/>
    </location>
</feature>
<keyword evidence="4" id="KW-1185">Reference proteome</keyword>
<evidence type="ECO:0000256" key="1">
    <source>
        <dbReference type="SAM" id="MobiDB-lite"/>
    </source>
</evidence>
<sequence>MSSEGPANHAMVFDAGTIYFIYSFSATRPLDVNRVADRLLSSEIAETSASPVNEEVRVAQRFRSLEQLLKLNYALTGANEAILRGRLLSWILRHPTQSTRLAWKFGRRSAGGSLPRSSRRRTIRRILHENADFIERSVAEAQMPNAIQMEIERDLLRPSYLDSEPYLRLSLKGSHIWLNIMNGGSTRGPEDESESRFVNVLLLLHASGVMQLVFVLPLPEHLTVEAYRDLCFGVSPDISAVKVAEPVLSGVPHNWRRRLAGSWDGEMEAGTRWRKIDFPEPDSITGLFDVYRSAIAKAGRFEEVGEFICYPATFIDELSCCSSKDEFMTRHRQDLNRVLARSLDIRRARENAVSAIVPEDTSLMRDTSFFANMASALEIRWPGAPPGEFAKHLQRLIVLEAALLQYWQIRTLAQRINGALIKSRDIRSIQREAIFGLQEYRYSSVTYGTAIDMIDALLSEWKVDKYYNHALESLDQLQQLAASDESNRSSRRANFLATLALIATIFMGLPAVKDTLDIAKEVPQQGASGALARPFRYLAERGDQGTWIGYVILLLAVIVAISIFGLSNHLPHIRWRRKPPGRSWPLGTVRITRIPDDLIGTEESAPPQTVSAEEGEPPSVLG</sequence>
<dbReference type="Proteomes" id="UP000749040">
    <property type="component" value="Unassembled WGS sequence"/>
</dbReference>
<protein>
    <submittedName>
        <fullName evidence="3">Uncharacterized protein</fullName>
    </submittedName>
</protein>
<evidence type="ECO:0000256" key="2">
    <source>
        <dbReference type="SAM" id="Phobius"/>
    </source>
</evidence>
<dbReference type="EMBL" id="JADKYB010000004">
    <property type="protein sequence ID" value="MBM9504814.1"/>
    <property type="molecule type" value="Genomic_DNA"/>
</dbReference>
<gene>
    <name evidence="3" type="ORF">ITX44_09740</name>
</gene>
<dbReference type="RefSeq" id="WP_205356659.1">
    <property type="nucleotide sequence ID" value="NZ_JADKYB010000004.1"/>
</dbReference>
<evidence type="ECO:0000313" key="4">
    <source>
        <dbReference type="Proteomes" id="UP000749040"/>
    </source>
</evidence>